<dbReference type="AlphaFoldDB" id="A0A024UJK8"/>
<gene>
    <name evidence="1" type="ORF">H310_03484</name>
</gene>
<sequence length="176" mass="19531">MTIGCTTNATGDATLRRSVNLFVDGTIVDEINQIVAVLEGWLATRGISFAQHGQRAWIPKWFDGTGTSLGLAVHCTASRGQGFGFHHRDSSLRFETNTNLHLGKCGCISGILRRLHDKAVCRMNAQRSMRLRRRRPRWCAASCGLASVIPSTRRCCSCNRKRLGNLAVVDVDWLFD</sequence>
<reference evidence="1" key="1">
    <citation type="submission" date="2013-12" db="EMBL/GenBank/DDBJ databases">
        <title>The Genome Sequence of Aphanomyces invadans NJM9701.</title>
        <authorList>
            <consortium name="The Broad Institute Genomics Platform"/>
            <person name="Russ C."/>
            <person name="Tyler B."/>
            <person name="van West P."/>
            <person name="Dieguez-Uribeondo J."/>
            <person name="Young S.K."/>
            <person name="Zeng Q."/>
            <person name="Gargeya S."/>
            <person name="Fitzgerald M."/>
            <person name="Abouelleil A."/>
            <person name="Alvarado L."/>
            <person name="Chapman S.B."/>
            <person name="Gainer-Dewar J."/>
            <person name="Goldberg J."/>
            <person name="Griggs A."/>
            <person name="Gujja S."/>
            <person name="Hansen M."/>
            <person name="Howarth C."/>
            <person name="Imamovic A."/>
            <person name="Ireland A."/>
            <person name="Larimer J."/>
            <person name="McCowan C."/>
            <person name="Murphy C."/>
            <person name="Pearson M."/>
            <person name="Poon T.W."/>
            <person name="Priest M."/>
            <person name="Roberts A."/>
            <person name="Saif S."/>
            <person name="Shea T."/>
            <person name="Sykes S."/>
            <person name="Wortman J."/>
            <person name="Nusbaum C."/>
            <person name="Birren B."/>
        </authorList>
    </citation>
    <scope>NUCLEOTIDE SEQUENCE [LARGE SCALE GENOMIC DNA]</scope>
    <source>
        <strain evidence="1">NJM9701</strain>
    </source>
</reference>
<dbReference type="RefSeq" id="XP_008865579.1">
    <property type="nucleotide sequence ID" value="XM_008867357.1"/>
</dbReference>
<evidence type="ECO:0000313" key="1">
    <source>
        <dbReference type="EMBL" id="ETW05803.1"/>
    </source>
</evidence>
<dbReference type="RefSeq" id="XP_008865580.1">
    <property type="nucleotide sequence ID" value="XM_008867358.1"/>
</dbReference>
<accession>A0A024UJK8</accession>
<name>A0A024UJK8_9STRA</name>
<organism evidence="1">
    <name type="scientific">Aphanomyces invadans</name>
    <dbReference type="NCBI Taxonomy" id="157072"/>
    <lineage>
        <taxon>Eukaryota</taxon>
        <taxon>Sar</taxon>
        <taxon>Stramenopiles</taxon>
        <taxon>Oomycota</taxon>
        <taxon>Saprolegniomycetes</taxon>
        <taxon>Saprolegniales</taxon>
        <taxon>Verrucalvaceae</taxon>
        <taxon>Aphanomyces</taxon>
    </lineage>
</organism>
<proteinExistence type="predicted"/>
<dbReference type="VEuPathDB" id="FungiDB:H310_03484"/>
<protein>
    <submittedName>
        <fullName evidence="1">Uncharacterized protein</fullName>
    </submittedName>
</protein>
<dbReference type="GeneID" id="20080534"/>
<dbReference type="EMBL" id="KI913956">
    <property type="protein sequence ID" value="ETW05803.1"/>
    <property type="molecule type" value="Genomic_DNA"/>
</dbReference>
<dbReference type="EMBL" id="KI913956">
    <property type="protein sequence ID" value="ETW05802.1"/>
    <property type="molecule type" value="Genomic_DNA"/>
</dbReference>